<organism evidence="4 5">
    <name type="scientific">Conoideocrella luteorostrata</name>
    <dbReference type="NCBI Taxonomy" id="1105319"/>
    <lineage>
        <taxon>Eukaryota</taxon>
        <taxon>Fungi</taxon>
        <taxon>Dikarya</taxon>
        <taxon>Ascomycota</taxon>
        <taxon>Pezizomycotina</taxon>
        <taxon>Sordariomycetes</taxon>
        <taxon>Hypocreomycetidae</taxon>
        <taxon>Hypocreales</taxon>
        <taxon>Clavicipitaceae</taxon>
        <taxon>Conoideocrella</taxon>
    </lineage>
</organism>
<dbReference type="SUPFAM" id="SSF55729">
    <property type="entry name" value="Acyl-CoA N-acyltransferases (Nat)"/>
    <property type="match status" value="1"/>
</dbReference>
<keyword evidence="1" id="KW-0808">Transferase</keyword>
<dbReference type="InterPro" id="IPR000182">
    <property type="entry name" value="GNAT_dom"/>
</dbReference>
<keyword evidence="5" id="KW-1185">Reference proteome</keyword>
<gene>
    <name evidence="4" type="ORF">QQS21_003550</name>
</gene>
<sequence>MESRPASDLSVAELADLFNKSFEDYMGAPAGINFTAESLSDFISLSYISIPHSHVFYMSERPSEPIGSAFIGIRPDKPTEVRLVSMGIFKASRGKGAGSKVLQLILEAERARGTQTVGLECIQQNAAGVRMYTAAGFSIVRELLGWERDAPREGEFAANPGLRPCSIGEVDVLVKTHGAADLPWQAWAFDTSTVKNRAFRLGDAYCVVSDPDDKESDMIKLVSFIVDPQSRKKGEADRLITAMLGEFPAKKWLVRPIFPKEYGESFAGRFGFVEMSLTQYQMEFKIV</sequence>
<dbReference type="CDD" id="cd04301">
    <property type="entry name" value="NAT_SF"/>
    <property type="match status" value="1"/>
</dbReference>
<feature type="domain" description="N-acetyltransferase" evidence="3">
    <location>
        <begin position="1"/>
        <end position="158"/>
    </location>
</feature>
<name>A0AAJ0FVG8_9HYPO</name>
<protein>
    <recommendedName>
        <fullName evidence="3">N-acetyltransferase domain-containing protein</fullName>
    </recommendedName>
</protein>
<evidence type="ECO:0000259" key="3">
    <source>
        <dbReference type="PROSITE" id="PS51186"/>
    </source>
</evidence>
<dbReference type="PROSITE" id="PS51186">
    <property type="entry name" value="GNAT"/>
    <property type="match status" value="1"/>
</dbReference>
<evidence type="ECO:0000313" key="5">
    <source>
        <dbReference type="Proteomes" id="UP001251528"/>
    </source>
</evidence>
<accession>A0AAJ0FVG8</accession>
<dbReference type="InterPro" id="IPR050832">
    <property type="entry name" value="Bact_Acetyltransf"/>
</dbReference>
<evidence type="ECO:0000313" key="4">
    <source>
        <dbReference type="EMBL" id="KAK2606032.1"/>
    </source>
</evidence>
<dbReference type="GO" id="GO:0016747">
    <property type="term" value="F:acyltransferase activity, transferring groups other than amino-acyl groups"/>
    <property type="evidence" value="ECO:0007669"/>
    <property type="project" value="InterPro"/>
</dbReference>
<dbReference type="PANTHER" id="PTHR43877">
    <property type="entry name" value="AMINOALKYLPHOSPHONATE N-ACETYLTRANSFERASE-RELATED-RELATED"/>
    <property type="match status" value="1"/>
</dbReference>
<evidence type="ECO:0000256" key="1">
    <source>
        <dbReference type="ARBA" id="ARBA00022679"/>
    </source>
</evidence>
<keyword evidence="2" id="KW-0012">Acyltransferase</keyword>
<proteinExistence type="predicted"/>
<dbReference type="Gene3D" id="3.40.630.30">
    <property type="match status" value="1"/>
</dbReference>
<dbReference type="Proteomes" id="UP001251528">
    <property type="component" value="Unassembled WGS sequence"/>
</dbReference>
<comment type="caution">
    <text evidence="4">The sequence shown here is derived from an EMBL/GenBank/DDBJ whole genome shotgun (WGS) entry which is preliminary data.</text>
</comment>
<evidence type="ECO:0000256" key="2">
    <source>
        <dbReference type="ARBA" id="ARBA00023315"/>
    </source>
</evidence>
<dbReference type="InterPro" id="IPR016181">
    <property type="entry name" value="Acyl_CoA_acyltransferase"/>
</dbReference>
<reference evidence="4" key="1">
    <citation type="submission" date="2023-06" db="EMBL/GenBank/DDBJ databases">
        <title>Conoideocrella luteorostrata (Hypocreales: Clavicipitaceae), a potential biocontrol fungus for elongate hemlock scale in United States Christmas tree production areas.</title>
        <authorList>
            <person name="Barrett H."/>
            <person name="Lovett B."/>
            <person name="Macias A.M."/>
            <person name="Stajich J.E."/>
            <person name="Kasson M.T."/>
        </authorList>
    </citation>
    <scope>NUCLEOTIDE SEQUENCE</scope>
    <source>
        <strain evidence="4">ARSEF 14590</strain>
    </source>
</reference>
<dbReference type="Pfam" id="PF00583">
    <property type="entry name" value="Acetyltransf_1"/>
    <property type="match status" value="1"/>
</dbReference>
<dbReference type="PANTHER" id="PTHR43877:SF2">
    <property type="entry name" value="AMINOALKYLPHOSPHONATE N-ACETYLTRANSFERASE-RELATED"/>
    <property type="match status" value="1"/>
</dbReference>
<dbReference type="EMBL" id="JASWJB010000047">
    <property type="protein sequence ID" value="KAK2606032.1"/>
    <property type="molecule type" value="Genomic_DNA"/>
</dbReference>
<dbReference type="AlphaFoldDB" id="A0AAJ0FVG8"/>